<evidence type="ECO:0000313" key="5">
    <source>
        <dbReference type="EMBL" id="KAK7104579.1"/>
    </source>
</evidence>
<sequence>MCRSEMLVGDTGRRKTDQDSSYQLRLSIGNVRQNWTASEHGANTFVPGHTSMKTMTACPWESVTDTNPLRIPSVIQYATCTQSSSTLSAKGATDTIYCQENHVTLPYVLCEREPMGGGDPGPCDLHVTSVPVSCVAAFPLQS</sequence>
<dbReference type="InterPro" id="IPR010345">
    <property type="entry name" value="IL-17_fam"/>
</dbReference>
<evidence type="ECO:0000256" key="3">
    <source>
        <dbReference type="ARBA" id="ARBA00022525"/>
    </source>
</evidence>
<dbReference type="AlphaFoldDB" id="A0AAN9BG68"/>
<evidence type="ECO:0000256" key="4">
    <source>
        <dbReference type="ARBA" id="ARBA00022729"/>
    </source>
</evidence>
<dbReference type="Gene3D" id="2.10.90.10">
    <property type="entry name" value="Cystine-knot cytokines"/>
    <property type="match status" value="1"/>
</dbReference>
<dbReference type="GO" id="GO:0005576">
    <property type="term" value="C:extracellular region"/>
    <property type="evidence" value="ECO:0007669"/>
    <property type="project" value="UniProtKB-SubCell"/>
</dbReference>
<reference evidence="5 6" key="1">
    <citation type="submission" date="2024-02" db="EMBL/GenBank/DDBJ databases">
        <title>Chromosome-scale genome assembly of the rough periwinkle Littorina saxatilis.</title>
        <authorList>
            <person name="De Jode A."/>
            <person name="Faria R."/>
            <person name="Formenti G."/>
            <person name="Sims Y."/>
            <person name="Smith T.P."/>
            <person name="Tracey A."/>
            <person name="Wood J.M.D."/>
            <person name="Zagrodzka Z.B."/>
            <person name="Johannesson K."/>
            <person name="Butlin R.K."/>
            <person name="Leder E.H."/>
        </authorList>
    </citation>
    <scope>NUCLEOTIDE SEQUENCE [LARGE SCALE GENOMIC DNA]</scope>
    <source>
        <strain evidence="5">Snail1</strain>
        <tissue evidence="5">Muscle</tissue>
    </source>
</reference>
<comment type="similarity">
    <text evidence="2">Belongs to the IL-17 family.</text>
</comment>
<evidence type="ECO:0000256" key="2">
    <source>
        <dbReference type="ARBA" id="ARBA00007236"/>
    </source>
</evidence>
<organism evidence="5 6">
    <name type="scientific">Littorina saxatilis</name>
    <dbReference type="NCBI Taxonomy" id="31220"/>
    <lineage>
        <taxon>Eukaryota</taxon>
        <taxon>Metazoa</taxon>
        <taxon>Spiralia</taxon>
        <taxon>Lophotrochozoa</taxon>
        <taxon>Mollusca</taxon>
        <taxon>Gastropoda</taxon>
        <taxon>Caenogastropoda</taxon>
        <taxon>Littorinimorpha</taxon>
        <taxon>Littorinoidea</taxon>
        <taxon>Littorinidae</taxon>
        <taxon>Littorina</taxon>
    </lineage>
</organism>
<dbReference type="EMBL" id="JBAMIC010000008">
    <property type="protein sequence ID" value="KAK7104579.1"/>
    <property type="molecule type" value="Genomic_DNA"/>
</dbReference>
<accession>A0AAN9BG68</accession>
<dbReference type="GO" id="GO:0005125">
    <property type="term" value="F:cytokine activity"/>
    <property type="evidence" value="ECO:0007669"/>
    <property type="project" value="InterPro"/>
</dbReference>
<dbReference type="InterPro" id="IPR029034">
    <property type="entry name" value="Cystine-knot_cytokine"/>
</dbReference>
<keyword evidence="4" id="KW-0732">Signal</keyword>
<evidence type="ECO:0000256" key="1">
    <source>
        <dbReference type="ARBA" id="ARBA00004613"/>
    </source>
</evidence>
<protein>
    <submittedName>
        <fullName evidence="5">Uncharacterized protein</fullName>
    </submittedName>
</protein>
<dbReference type="Pfam" id="PF06083">
    <property type="entry name" value="IL17"/>
    <property type="match status" value="1"/>
</dbReference>
<comment type="subcellular location">
    <subcellularLocation>
        <location evidence="1">Secreted</location>
    </subcellularLocation>
</comment>
<proteinExistence type="inferred from homology"/>
<dbReference type="SUPFAM" id="SSF57501">
    <property type="entry name" value="Cystine-knot cytokines"/>
    <property type="match status" value="1"/>
</dbReference>
<dbReference type="Proteomes" id="UP001374579">
    <property type="component" value="Unassembled WGS sequence"/>
</dbReference>
<evidence type="ECO:0000313" key="6">
    <source>
        <dbReference type="Proteomes" id="UP001374579"/>
    </source>
</evidence>
<comment type="caution">
    <text evidence="5">The sequence shown here is derived from an EMBL/GenBank/DDBJ whole genome shotgun (WGS) entry which is preliminary data.</text>
</comment>
<keyword evidence="6" id="KW-1185">Reference proteome</keyword>
<keyword evidence="3" id="KW-0964">Secreted</keyword>
<gene>
    <name evidence="5" type="ORF">V1264_019274</name>
</gene>
<name>A0AAN9BG68_9CAEN</name>